<feature type="region of interest" description="Disordered" evidence="1">
    <location>
        <begin position="40"/>
        <end position="99"/>
    </location>
</feature>
<accession>A0A9N9M5R7</accession>
<reference evidence="2" key="1">
    <citation type="submission" date="2021-07" db="EMBL/GenBank/DDBJ databases">
        <authorList>
            <person name="Durling M."/>
        </authorList>
    </citation>
    <scope>NUCLEOTIDE SEQUENCE</scope>
</reference>
<sequence length="124" mass="13946">MADIGQQDAKFFYIILSNMKNKPDNPKVAQIRFGQMKKKIEETKGGRDGHALVEKKKASPSKRKAATKIKDDSDDDAESEGDQEDTPSPSKRGRLGKAKTMTEKFQTALDLEDVDDDELDFRHC</sequence>
<evidence type="ECO:0000313" key="2">
    <source>
        <dbReference type="EMBL" id="CAG8983601.1"/>
    </source>
</evidence>
<keyword evidence="3" id="KW-1185">Reference proteome</keyword>
<feature type="compositionally biased region" description="Acidic residues" evidence="1">
    <location>
        <begin position="72"/>
        <end position="85"/>
    </location>
</feature>
<evidence type="ECO:0000313" key="3">
    <source>
        <dbReference type="Proteomes" id="UP000701801"/>
    </source>
</evidence>
<evidence type="ECO:0000256" key="1">
    <source>
        <dbReference type="SAM" id="MobiDB-lite"/>
    </source>
</evidence>
<protein>
    <submittedName>
        <fullName evidence="2">Uncharacterized protein</fullName>
    </submittedName>
</protein>
<proteinExistence type="predicted"/>
<dbReference type="EMBL" id="CAJVRM010000731">
    <property type="protein sequence ID" value="CAG8983601.1"/>
    <property type="molecule type" value="Genomic_DNA"/>
</dbReference>
<name>A0A9N9M5R7_9HELO</name>
<dbReference type="OrthoDB" id="5403747at2759"/>
<organism evidence="2 3">
    <name type="scientific">Hymenoscyphus albidus</name>
    <dbReference type="NCBI Taxonomy" id="595503"/>
    <lineage>
        <taxon>Eukaryota</taxon>
        <taxon>Fungi</taxon>
        <taxon>Dikarya</taxon>
        <taxon>Ascomycota</taxon>
        <taxon>Pezizomycotina</taxon>
        <taxon>Leotiomycetes</taxon>
        <taxon>Helotiales</taxon>
        <taxon>Helotiaceae</taxon>
        <taxon>Hymenoscyphus</taxon>
    </lineage>
</organism>
<comment type="caution">
    <text evidence="2">The sequence shown here is derived from an EMBL/GenBank/DDBJ whole genome shotgun (WGS) entry which is preliminary data.</text>
</comment>
<feature type="compositionally biased region" description="Basic and acidic residues" evidence="1">
    <location>
        <begin position="40"/>
        <end position="57"/>
    </location>
</feature>
<gene>
    <name evidence="2" type="ORF">HYALB_00004622</name>
</gene>
<dbReference type="AlphaFoldDB" id="A0A9N9M5R7"/>
<dbReference type="Proteomes" id="UP000701801">
    <property type="component" value="Unassembled WGS sequence"/>
</dbReference>
<feature type="compositionally biased region" description="Basic residues" evidence="1">
    <location>
        <begin position="58"/>
        <end position="67"/>
    </location>
</feature>